<proteinExistence type="predicted"/>
<accession>A0A034WEL5</accession>
<evidence type="ECO:0000313" key="1">
    <source>
        <dbReference type="EMBL" id="JAC52590.1"/>
    </source>
</evidence>
<dbReference type="AlphaFoldDB" id="A0A034WEL5"/>
<organism evidence="1">
    <name type="scientific">Bactrocera dorsalis</name>
    <name type="common">Oriental fruit fly</name>
    <name type="synonym">Dacus dorsalis</name>
    <dbReference type="NCBI Taxonomy" id="27457"/>
    <lineage>
        <taxon>Eukaryota</taxon>
        <taxon>Metazoa</taxon>
        <taxon>Ecdysozoa</taxon>
        <taxon>Arthropoda</taxon>
        <taxon>Hexapoda</taxon>
        <taxon>Insecta</taxon>
        <taxon>Pterygota</taxon>
        <taxon>Neoptera</taxon>
        <taxon>Endopterygota</taxon>
        <taxon>Diptera</taxon>
        <taxon>Brachycera</taxon>
        <taxon>Muscomorpha</taxon>
        <taxon>Tephritoidea</taxon>
        <taxon>Tephritidae</taxon>
        <taxon>Bactrocera</taxon>
        <taxon>Bactrocera</taxon>
    </lineage>
</organism>
<sequence>LLSGSLHEFTQLYSKIDRKFIFCFVFPFVPEVRYRICQLLEPQIRLSIIICDFWVHIPSEIAVLYNTFCTSNIDFTQCWFERSFKTSAFKWILRNSNAAPHPASVRDTYECLPKQIAKPCHTTQRVTRLCLPGRWRWLCPLTTLSSAPQRIAANHLTDREARRTCAHVCVCAR</sequence>
<dbReference type="EMBL" id="GAKP01006362">
    <property type="protein sequence ID" value="JAC52590.1"/>
    <property type="molecule type" value="Transcribed_RNA"/>
</dbReference>
<name>A0A034WEL5_BACDO</name>
<feature type="non-terminal residue" evidence="1">
    <location>
        <position position="1"/>
    </location>
</feature>
<reference evidence="1" key="1">
    <citation type="journal article" date="2014" name="BMC Genomics">
        <title>Characterizing the developmental transcriptome of the oriental fruit fly, Bactrocera dorsalis (Diptera: Tephritidae) through comparative genomic analysis with Drosophila melanogaster utilizing modENCODE datasets.</title>
        <authorList>
            <person name="Geib S.M."/>
            <person name="Calla B."/>
            <person name="Hall B."/>
            <person name="Hou S."/>
            <person name="Manoukis N.C."/>
        </authorList>
    </citation>
    <scope>NUCLEOTIDE SEQUENCE</scope>
    <source>
        <strain evidence="1">Punador</strain>
    </source>
</reference>
<protein>
    <submittedName>
        <fullName evidence="1">Uncharacterized protein</fullName>
    </submittedName>
</protein>